<comment type="caution">
    <text evidence="6">The sequence shown here is derived from an EMBL/GenBank/DDBJ whole genome shotgun (WGS) entry which is preliminary data.</text>
</comment>
<protein>
    <submittedName>
        <fullName evidence="6">Acyl-CoA dehydrogenase</fullName>
    </submittedName>
</protein>
<name>A0A5R9J8G3_9PROT</name>
<evidence type="ECO:0000313" key="7">
    <source>
        <dbReference type="Proteomes" id="UP000305654"/>
    </source>
</evidence>
<dbReference type="Pfam" id="PF08028">
    <property type="entry name" value="Acyl-CoA_dh_2"/>
    <property type="match status" value="1"/>
</dbReference>
<dbReference type="InterPro" id="IPR037069">
    <property type="entry name" value="AcylCoA_DH/ox_N_sf"/>
</dbReference>
<sequence>MLGPTSPETEPLDGIALIEATDRTDLQHLVARFASRAARHDETATTSRENLADLQAAGLLALTVPHEAGGGGGGLAAAANVVGRVAEGDPSTALILSMQYLQHAAVARSTQWPERLRAVVARAAVEDGALLNALRVEPDLGTPARGGLPATVARRTGDGWAVTGSKIYSTGSTVLRWGVVWARTDEDAPRVGGFLVPMDAPGVSIERSWNQLGMRATESHTVHLDDVRLPPDHAADIRPPAAWGAPDPVQSVWGSIVIASLYDGVARAARRWLLGFLRDRAPTNLGAPLATLPRFQEIVGEIDALLLANRLILAAAIAEEAAGGTTNSAQGGLVKHLVTENAIRAVEKALAATGNPGLSRDNPLERHYRDVLCARVHTPQADVSLGLSGRLSLAAAP</sequence>
<dbReference type="InterPro" id="IPR006091">
    <property type="entry name" value="Acyl-CoA_Oxase/DH_mid-dom"/>
</dbReference>
<dbReference type="SUPFAM" id="SSF56645">
    <property type="entry name" value="Acyl-CoA dehydrogenase NM domain-like"/>
    <property type="match status" value="1"/>
</dbReference>
<dbReference type="InterPro" id="IPR013786">
    <property type="entry name" value="AcylCoA_DH/ox_N"/>
</dbReference>
<evidence type="ECO:0000259" key="5">
    <source>
        <dbReference type="Pfam" id="PF08028"/>
    </source>
</evidence>
<keyword evidence="2" id="KW-0560">Oxidoreductase</keyword>
<reference evidence="6 7" key="1">
    <citation type="submission" date="2019-05" db="EMBL/GenBank/DDBJ databases">
        <authorList>
            <person name="Pankratov T."/>
            <person name="Grouzdev D."/>
        </authorList>
    </citation>
    <scope>NUCLEOTIDE SEQUENCE [LARGE SCALE GENOMIC DNA]</scope>
    <source>
        <strain evidence="6 7">KEBCLARHB70R</strain>
    </source>
</reference>
<dbReference type="PANTHER" id="PTHR43831">
    <property type="entry name" value="ISOBUTYRYL-COA DEHYDROGENASE"/>
    <property type="match status" value="1"/>
</dbReference>
<dbReference type="InterPro" id="IPR046373">
    <property type="entry name" value="Acyl-CoA_Oxase/DH_mid-dom_sf"/>
</dbReference>
<dbReference type="Gene3D" id="1.10.540.10">
    <property type="entry name" value="Acyl-CoA dehydrogenase/oxidase, N-terminal domain"/>
    <property type="match status" value="1"/>
</dbReference>
<dbReference type="InterPro" id="IPR052547">
    <property type="entry name" value="Mito_Isobutyryl-CoADH"/>
</dbReference>
<keyword evidence="1" id="KW-0285">Flavoprotein</keyword>
<dbReference type="PANTHER" id="PTHR43831:SF1">
    <property type="entry name" value="ISOBUTYRYL-COA DEHYDROGENASE, MITOCHONDRIAL"/>
    <property type="match status" value="1"/>
</dbReference>
<feature type="domain" description="Acyl-CoA dehydrogenase C-terminal" evidence="5">
    <location>
        <begin position="257"/>
        <end position="378"/>
    </location>
</feature>
<evidence type="ECO:0000259" key="3">
    <source>
        <dbReference type="Pfam" id="PF02770"/>
    </source>
</evidence>
<dbReference type="Proteomes" id="UP000305654">
    <property type="component" value="Unassembled WGS sequence"/>
</dbReference>
<dbReference type="InterPro" id="IPR009100">
    <property type="entry name" value="AcylCoA_DH/oxidase_NM_dom_sf"/>
</dbReference>
<dbReference type="PIRSF" id="PIRSF016578">
    <property type="entry name" value="HsaA"/>
    <property type="match status" value="1"/>
</dbReference>
<keyword evidence="7" id="KW-1185">Reference proteome</keyword>
<proteinExistence type="predicted"/>
<dbReference type="GO" id="GO:0016627">
    <property type="term" value="F:oxidoreductase activity, acting on the CH-CH group of donors"/>
    <property type="evidence" value="ECO:0007669"/>
    <property type="project" value="InterPro"/>
</dbReference>
<gene>
    <name evidence="6" type="ORF">FE263_07615</name>
</gene>
<evidence type="ECO:0000256" key="2">
    <source>
        <dbReference type="ARBA" id="ARBA00023002"/>
    </source>
</evidence>
<dbReference type="Pfam" id="PF02770">
    <property type="entry name" value="Acyl-CoA_dh_M"/>
    <property type="match status" value="1"/>
</dbReference>
<evidence type="ECO:0000313" key="6">
    <source>
        <dbReference type="EMBL" id="TLU73269.1"/>
    </source>
</evidence>
<feature type="domain" description="Acyl-CoA dehydrogenase/oxidase N-terminal" evidence="4">
    <location>
        <begin position="32"/>
        <end position="99"/>
    </location>
</feature>
<feature type="domain" description="Acyl-CoA oxidase/dehydrogenase middle" evidence="3">
    <location>
        <begin position="137"/>
        <end position="227"/>
    </location>
</feature>
<dbReference type="EMBL" id="VCDI01000002">
    <property type="protein sequence ID" value="TLU73269.1"/>
    <property type="molecule type" value="Genomic_DNA"/>
</dbReference>
<accession>A0A5R9J8G3</accession>
<evidence type="ECO:0000259" key="4">
    <source>
        <dbReference type="Pfam" id="PF02771"/>
    </source>
</evidence>
<dbReference type="InterPro" id="IPR013107">
    <property type="entry name" value="Acyl-CoA_DH_C"/>
</dbReference>
<dbReference type="SUPFAM" id="SSF47203">
    <property type="entry name" value="Acyl-CoA dehydrogenase C-terminal domain-like"/>
    <property type="match status" value="1"/>
</dbReference>
<dbReference type="CDD" id="cd00567">
    <property type="entry name" value="ACAD"/>
    <property type="match status" value="1"/>
</dbReference>
<dbReference type="InterPro" id="IPR036250">
    <property type="entry name" value="AcylCo_DH-like_C"/>
</dbReference>
<dbReference type="AlphaFoldDB" id="A0A5R9J8G3"/>
<dbReference type="Pfam" id="PF02771">
    <property type="entry name" value="Acyl-CoA_dh_N"/>
    <property type="match status" value="1"/>
</dbReference>
<dbReference type="OrthoDB" id="2986495at2"/>
<organism evidence="6 7">
    <name type="scientific">Lichenicoccus roseus</name>
    <dbReference type="NCBI Taxonomy" id="2683649"/>
    <lineage>
        <taxon>Bacteria</taxon>
        <taxon>Pseudomonadati</taxon>
        <taxon>Pseudomonadota</taxon>
        <taxon>Alphaproteobacteria</taxon>
        <taxon>Acetobacterales</taxon>
        <taxon>Acetobacteraceae</taxon>
        <taxon>Lichenicoccus</taxon>
    </lineage>
</organism>
<dbReference type="GO" id="GO:0050660">
    <property type="term" value="F:flavin adenine dinucleotide binding"/>
    <property type="evidence" value="ECO:0007669"/>
    <property type="project" value="InterPro"/>
</dbReference>
<evidence type="ECO:0000256" key="1">
    <source>
        <dbReference type="ARBA" id="ARBA00022630"/>
    </source>
</evidence>
<dbReference type="Gene3D" id="1.20.140.10">
    <property type="entry name" value="Butyryl-CoA Dehydrogenase, subunit A, domain 3"/>
    <property type="match status" value="1"/>
</dbReference>
<dbReference type="Gene3D" id="2.40.110.10">
    <property type="entry name" value="Butyryl-CoA Dehydrogenase, subunit A, domain 2"/>
    <property type="match status" value="1"/>
</dbReference>